<keyword evidence="6" id="KW-0443">Lipid metabolism</keyword>
<dbReference type="Proteomes" id="UP001597216">
    <property type="component" value="Unassembled WGS sequence"/>
</dbReference>
<accession>A0ABW3SYV9</accession>
<name>A0ABW3SYV9_9CAUL</name>
<feature type="transmembrane region" description="Helical" evidence="10">
    <location>
        <begin position="106"/>
        <end position="125"/>
    </location>
</feature>
<dbReference type="Pfam" id="PF02660">
    <property type="entry name" value="G3P_acyltransf"/>
    <property type="match status" value="1"/>
</dbReference>
<dbReference type="RefSeq" id="WP_377352841.1">
    <property type="nucleotide sequence ID" value="NZ_JBHTLQ010000007.1"/>
</dbReference>
<keyword evidence="1" id="KW-1003">Cell membrane</keyword>
<keyword evidence="4 10" id="KW-0812">Transmembrane</keyword>
<reference evidence="12" key="1">
    <citation type="journal article" date="2019" name="Int. J. Syst. Evol. Microbiol.">
        <title>The Global Catalogue of Microorganisms (GCM) 10K type strain sequencing project: providing services to taxonomists for standard genome sequencing and annotation.</title>
        <authorList>
            <consortium name="The Broad Institute Genomics Platform"/>
            <consortium name="The Broad Institute Genome Sequencing Center for Infectious Disease"/>
            <person name="Wu L."/>
            <person name="Ma J."/>
        </authorList>
    </citation>
    <scope>NUCLEOTIDE SEQUENCE [LARGE SCALE GENOMIC DNA]</scope>
    <source>
        <strain evidence="12">CCUG 55074</strain>
    </source>
</reference>
<keyword evidence="8" id="KW-0594">Phospholipid biosynthesis</keyword>
<feature type="transmembrane region" description="Helical" evidence="10">
    <location>
        <begin position="74"/>
        <end position="100"/>
    </location>
</feature>
<keyword evidence="2" id="KW-0444">Lipid biosynthesis</keyword>
<evidence type="ECO:0000256" key="4">
    <source>
        <dbReference type="ARBA" id="ARBA00022692"/>
    </source>
</evidence>
<dbReference type="PANTHER" id="PTHR30309">
    <property type="entry name" value="INNER MEMBRANE PROTEIN YGIH"/>
    <property type="match status" value="1"/>
</dbReference>
<dbReference type="GO" id="GO:0016746">
    <property type="term" value="F:acyltransferase activity"/>
    <property type="evidence" value="ECO:0007669"/>
    <property type="project" value="UniProtKB-KW"/>
</dbReference>
<keyword evidence="5 10" id="KW-1133">Transmembrane helix</keyword>
<evidence type="ECO:0000256" key="2">
    <source>
        <dbReference type="ARBA" id="ARBA00022516"/>
    </source>
</evidence>
<dbReference type="SMART" id="SM01207">
    <property type="entry name" value="G3P_acyltransf"/>
    <property type="match status" value="1"/>
</dbReference>
<evidence type="ECO:0000256" key="8">
    <source>
        <dbReference type="ARBA" id="ARBA00023209"/>
    </source>
</evidence>
<evidence type="ECO:0000256" key="9">
    <source>
        <dbReference type="ARBA" id="ARBA00023264"/>
    </source>
</evidence>
<comment type="caution">
    <text evidence="11">The sequence shown here is derived from an EMBL/GenBank/DDBJ whole genome shotgun (WGS) entry which is preliminary data.</text>
</comment>
<evidence type="ECO:0000256" key="7">
    <source>
        <dbReference type="ARBA" id="ARBA00023136"/>
    </source>
</evidence>
<keyword evidence="9" id="KW-1208">Phospholipid metabolism</keyword>
<dbReference type="InterPro" id="IPR003811">
    <property type="entry name" value="G3P_acylTferase_PlsY"/>
</dbReference>
<keyword evidence="3" id="KW-0808">Transferase</keyword>
<keyword evidence="11" id="KW-0012">Acyltransferase</keyword>
<evidence type="ECO:0000256" key="1">
    <source>
        <dbReference type="ARBA" id="ARBA00022475"/>
    </source>
</evidence>
<evidence type="ECO:0000256" key="6">
    <source>
        <dbReference type="ARBA" id="ARBA00023098"/>
    </source>
</evidence>
<protein>
    <submittedName>
        <fullName evidence="11">Glycerol-3-phosphate acyltransferase</fullName>
    </submittedName>
</protein>
<dbReference type="EMBL" id="JBHTLQ010000007">
    <property type="protein sequence ID" value="MFD1189873.1"/>
    <property type="molecule type" value="Genomic_DNA"/>
</dbReference>
<sequence length="168" mass="17216">MRTLGAGPFWAVLAFDVAKGACAILVIKALEARLAFPATLNASVFIPWATSLGGIVAILAHARPVWLRFQGGKSVAVGLGVLLALSWPVALGGLAAFGALLAVTRIMSVGSMAAAVAAIGVSLALPHPLPVRLMVIAGGLYVIVRHRANLGRIAAGTEPRIGQRVNLT</sequence>
<evidence type="ECO:0000256" key="3">
    <source>
        <dbReference type="ARBA" id="ARBA00022679"/>
    </source>
</evidence>
<evidence type="ECO:0000313" key="11">
    <source>
        <dbReference type="EMBL" id="MFD1189873.1"/>
    </source>
</evidence>
<dbReference type="PANTHER" id="PTHR30309:SF0">
    <property type="entry name" value="GLYCEROL-3-PHOSPHATE ACYLTRANSFERASE-RELATED"/>
    <property type="match status" value="1"/>
</dbReference>
<evidence type="ECO:0000256" key="10">
    <source>
        <dbReference type="SAM" id="Phobius"/>
    </source>
</evidence>
<proteinExistence type="predicted"/>
<keyword evidence="12" id="KW-1185">Reference proteome</keyword>
<feature type="transmembrane region" description="Helical" evidence="10">
    <location>
        <begin position="44"/>
        <end position="62"/>
    </location>
</feature>
<evidence type="ECO:0000313" key="12">
    <source>
        <dbReference type="Proteomes" id="UP001597216"/>
    </source>
</evidence>
<evidence type="ECO:0000256" key="5">
    <source>
        <dbReference type="ARBA" id="ARBA00022989"/>
    </source>
</evidence>
<gene>
    <name evidence="11" type="ORF">ACFQ27_04715</name>
</gene>
<organism evidence="11 12">
    <name type="scientific">Phenylobacterium conjunctum</name>
    <dbReference type="NCBI Taxonomy" id="1298959"/>
    <lineage>
        <taxon>Bacteria</taxon>
        <taxon>Pseudomonadati</taxon>
        <taxon>Pseudomonadota</taxon>
        <taxon>Alphaproteobacteria</taxon>
        <taxon>Caulobacterales</taxon>
        <taxon>Caulobacteraceae</taxon>
        <taxon>Phenylobacterium</taxon>
    </lineage>
</organism>
<keyword evidence="7 10" id="KW-0472">Membrane</keyword>